<dbReference type="Proteomes" id="UP000609064">
    <property type="component" value="Unassembled WGS sequence"/>
</dbReference>
<dbReference type="InterPro" id="IPR002645">
    <property type="entry name" value="STAS_dom"/>
</dbReference>
<protein>
    <recommendedName>
        <fullName evidence="1">STAS domain-containing protein</fullName>
    </recommendedName>
</protein>
<evidence type="ECO:0000313" key="2">
    <source>
        <dbReference type="EMBL" id="GGD56151.1"/>
    </source>
</evidence>
<organism evidence="2 3">
    <name type="scientific">Emticicia aquatilis</name>
    <dbReference type="NCBI Taxonomy" id="1537369"/>
    <lineage>
        <taxon>Bacteria</taxon>
        <taxon>Pseudomonadati</taxon>
        <taxon>Bacteroidota</taxon>
        <taxon>Cytophagia</taxon>
        <taxon>Cytophagales</taxon>
        <taxon>Leadbetterellaceae</taxon>
        <taxon>Emticicia</taxon>
    </lineage>
</organism>
<dbReference type="InterPro" id="IPR036513">
    <property type="entry name" value="STAS_dom_sf"/>
</dbReference>
<evidence type="ECO:0000313" key="3">
    <source>
        <dbReference type="Proteomes" id="UP000609064"/>
    </source>
</evidence>
<dbReference type="AlphaFoldDB" id="A0A916YPW5"/>
<dbReference type="PROSITE" id="PS50801">
    <property type="entry name" value="STAS"/>
    <property type="match status" value="1"/>
</dbReference>
<accession>A0A916YPW5</accession>
<gene>
    <name evidence="2" type="ORF">GCM10011514_20270</name>
</gene>
<reference evidence="2" key="2">
    <citation type="submission" date="2020-09" db="EMBL/GenBank/DDBJ databases">
        <authorList>
            <person name="Sun Q."/>
            <person name="Zhou Y."/>
        </authorList>
    </citation>
    <scope>NUCLEOTIDE SEQUENCE</scope>
    <source>
        <strain evidence="2">CGMCC 1.15958</strain>
    </source>
</reference>
<name>A0A916YPW5_9BACT</name>
<proteinExistence type="predicted"/>
<reference evidence="2" key="1">
    <citation type="journal article" date="2014" name="Int. J. Syst. Evol. Microbiol.">
        <title>Complete genome sequence of Corynebacterium casei LMG S-19264T (=DSM 44701T), isolated from a smear-ripened cheese.</title>
        <authorList>
            <consortium name="US DOE Joint Genome Institute (JGI-PGF)"/>
            <person name="Walter F."/>
            <person name="Albersmeier A."/>
            <person name="Kalinowski J."/>
            <person name="Ruckert C."/>
        </authorList>
    </citation>
    <scope>NUCLEOTIDE SEQUENCE</scope>
    <source>
        <strain evidence="2">CGMCC 1.15958</strain>
    </source>
</reference>
<dbReference type="SUPFAM" id="SSF52091">
    <property type="entry name" value="SpoIIaa-like"/>
    <property type="match status" value="1"/>
</dbReference>
<sequence>MSYSVEKTEHYALIQLNESKFDKSITGEIEKQIVVLYREGLTNMIVDFSKVLEIDETGLSLLRKATRVCRTEQGLFIVCTKDDDILDLIDGEKIPEIVLLPTVDEGIDAVFMNDLENDFREENDDEFDLGEDNGFTEGKF</sequence>
<dbReference type="Gene3D" id="3.30.750.24">
    <property type="entry name" value="STAS domain"/>
    <property type="match status" value="1"/>
</dbReference>
<dbReference type="Pfam" id="PF01740">
    <property type="entry name" value="STAS"/>
    <property type="match status" value="1"/>
</dbReference>
<keyword evidence="3" id="KW-1185">Reference proteome</keyword>
<evidence type="ECO:0000259" key="1">
    <source>
        <dbReference type="PROSITE" id="PS50801"/>
    </source>
</evidence>
<comment type="caution">
    <text evidence="2">The sequence shown here is derived from an EMBL/GenBank/DDBJ whole genome shotgun (WGS) entry which is preliminary data.</text>
</comment>
<dbReference type="RefSeq" id="WP_188765966.1">
    <property type="nucleotide sequence ID" value="NZ_BMKK01000004.1"/>
</dbReference>
<feature type="domain" description="STAS" evidence="1">
    <location>
        <begin position="17"/>
        <end position="74"/>
    </location>
</feature>
<dbReference type="EMBL" id="BMKK01000004">
    <property type="protein sequence ID" value="GGD56151.1"/>
    <property type="molecule type" value="Genomic_DNA"/>
</dbReference>